<evidence type="ECO:0000256" key="3">
    <source>
        <dbReference type="ARBA" id="ARBA00008621"/>
    </source>
</evidence>
<comment type="caution">
    <text evidence="13">The sequence shown here is derived from an EMBL/GenBank/DDBJ whole genome shotgun (WGS) entry which is preliminary data.</text>
</comment>
<dbReference type="EC" id="4.1.1.112" evidence="6"/>
<reference evidence="14" key="1">
    <citation type="journal article" date="2019" name="Int. J. Syst. Evol. Microbiol.">
        <title>The Global Catalogue of Microorganisms (GCM) 10K type strain sequencing project: providing services to taxonomists for standard genome sequencing and annotation.</title>
        <authorList>
            <consortium name="The Broad Institute Genomics Platform"/>
            <consortium name="The Broad Institute Genome Sequencing Center for Infectious Disease"/>
            <person name="Wu L."/>
            <person name="Ma J."/>
        </authorList>
    </citation>
    <scope>NUCLEOTIDE SEQUENCE [LARGE SCALE GENOMIC DNA]</scope>
    <source>
        <strain evidence="14">JCM 12149</strain>
    </source>
</reference>
<evidence type="ECO:0000256" key="10">
    <source>
        <dbReference type="ARBA" id="ARBA00030169"/>
    </source>
</evidence>
<dbReference type="InterPro" id="IPR005493">
    <property type="entry name" value="RraA/RraA-like"/>
</dbReference>
<evidence type="ECO:0000313" key="14">
    <source>
        <dbReference type="Proteomes" id="UP001501459"/>
    </source>
</evidence>
<evidence type="ECO:0000256" key="4">
    <source>
        <dbReference type="ARBA" id="ARBA00011233"/>
    </source>
</evidence>
<dbReference type="CDD" id="cd16841">
    <property type="entry name" value="RraA_family"/>
    <property type="match status" value="1"/>
</dbReference>
<accession>A0ABP3JDV4</accession>
<dbReference type="EMBL" id="BAAADM010000055">
    <property type="protein sequence ID" value="GAA0447588.1"/>
    <property type="molecule type" value="Genomic_DNA"/>
</dbReference>
<sequence>MDDMLQAFQNIPTTSASDASNGLNNLDPSIKPLKETYQMAGRAFTVKLPAGDNLAVLKAIKEAQPGDILVVDAQGEQYRAIAGDFVAGMMQTMGLGGLVVDGVIRDISDIKALDFPVFCKGTTVASSGKTGVGDVNETIACGGVSVQPGDLIIGDADGVVVVPQSTEQDVLDKATEKIAKDNDRDEKVSGKPEEIHAYIDRMLK</sequence>
<comment type="cofactor">
    <cofactor evidence="2">
        <name>a divalent metal cation</name>
        <dbReference type="ChEBI" id="CHEBI:60240"/>
    </cofactor>
</comment>
<evidence type="ECO:0000256" key="9">
    <source>
        <dbReference type="ARBA" id="ARBA00029596"/>
    </source>
</evidence>
<dbReference type="SUPFAM" id="SSF89562">
    <property type="entry name" value="RraA-like"/>
    <property type="match status" value="1"/>
</dbReference>
<evidence type="ECO:0000256" key="7">
    <source>
        <dbReference type="ARBA" id="ARBA00016549"/>
    </source>
</evidence>
<gene>
    <name evidence="13" type="ORF">GCM10008983_27050</name>
</gene>
<comment type="catalytic activity">
    <reaction evidence="1">
        <text>4-hydroxy-4-methyl-2-oxoglutarate = 2 pyruvate</text>
        <dbReference type="Rhea" id="RHEA:22748"/>
        <dbReference type="ChEBI" id="CHEBI:15361"/>
        <dbReference type="ChEBI" id="CHEBI:58276"/>
        <dbReference type="EC" id="4.1.3.17"/>
    </reaction>
</comment>
<evidence type="ECO:0000256" key="1">
    <source>
        <dbReference type="ARBA" id="ARBA00001342"/>
    </source>
</evidence>
<dbReference type="InterPro" id="IPR036704">
    <property type="entry name" value="RraA/RraA-like_sf"/>
</dbReference>
<proteinExistence type="inferred from homology"/>
<dbReference type="PANTHER" id="PTHR33254">
    <property type="entry name" value="4-HYDROXY-4-METHYL-2-OXOGLUTARATE ALDOLASE 3-RELATED"/>
    <property type="match status" value="1"/>
</dbReference>
<evidence type="ECO:0000256" key="12">
    <source>
        <dbReference type="ARBA" id="ARBA00047973"/>
    </source>
</evidence>
<evidence type="ECO:0000256" key="2">
    <source>
        <dbReference type="ARBA" id="ARBA00001968"/>
    </source>
</evidence>
<dbReference type="RefSeq" id="WP_343754120.1">
    <property type="nucleotide sequence ID" value="NZ_BAAADM010000055.1"/>
</dbReference>
<dbReference type="EC" id="4.1.3.17" evidence="5"/>
<evidence type="ECO:0000256" key="8">
    <source>
        <dbReference type="ARBA" id="ARBA00025046"/>
    </source>
</evidence>
<keyword evidence="14" id="KW-1185">Reference proteome</keyword>
<evidence type="ECO:0000256" key="6">
    <source>
        <dbReference type="ARBA" id="ARBA00012947"/>
    </source>
</evidence>
<comment type="catalytic activity">
    <reaction evidence="12">
        <text>oxaloacetate + H(+) = pyruvate + CO2</text>
        <dbReference type="Rhea" id="RHEA:15641"/>
        <dbReference type="ChEBI" id="CHEBI:15361"/>
        <dbReference type="ChEBI" id="CHEBI:15378"/>
        <dbReference type="ChEBI" id="CHEBI:16452"/>
        <dbReference type="ChEBI" id="CHEBI:16526"/>
        <dbReference type="EC" id="4.1.1.112"/>
    </reaction>
</comment>
<comment type="subunit">
    <text evidence="4">Homotrimer.</text>
</comment>
<dbReference type="PANTHER" id="PTHR33254:SF4">
    <property type="entry name" value="4-HYDROXY-4-METHYL-2-OXOGLUTARATE ALDOLASE 3-RELATED"/>
    <property type="match status" value="1"/>
</dbReference>
<evidence type="ECO:0000256" key="11">
    <source>
        <dbReference type="ARBA" id="ARBA00032305"/>
    </source>
</evidence>
<name>A0ABP3JDV4_9BACI</name>
<evidence type="ECO:0000256" key="5">
    <source>
        <dbReference type="ARBA" id="ARBA00012213"/>
    </source>
</evidence>
<comment type="function">
    <text evidence="8">Catalyzes the aldol cleavage of 4-hydroxy-4-methyl-2-oxoglutarate (HMG) into 2 molecules of pyruvate. Also contains a secondary oxaloacetate (OAA) decarboxylase activity due to the common pyruvate enolate transition state formed following C-C bond cleavage in the retro-aldol and decarboxylation reactions.</text>
</comment>
<dbReference type="Gene3D" id="3.50.30.40">
    <property type="entry name" value="Ribonuclease E inhibitor RraA/RraA-like"/>
    <property type="match status" value="1"/>
</dbReference>
<evidence type="ECO:0000313" key="13">
    <source>
        <dbReference type="EMBL" id="GAA0447588.1"/>
    </source>
</evidence>
<protein>
    <recommendedName>
        <fullName evidence="7">Putative 4-hydroxy-4-methyl-2-oxoglutarate aldolase</fullName>
        <ecNumber evidence="6">4.1.1.112</ecNumber>
        <ecNumber evidence="5">4.1.3.17</ecNumber>
    </recommendedName>
    <alternativeName>
        <fullName evidence="11">Oxaloacetate decarboxylase</fullName>
    </alternativeName>
    <alternativeName>
        <fullName evidence="9">Regulator of ribonuclease activity homolog</fullName>
    </alternativeName>
    <alternativeName>
        <fullName evidence="10">RraA-like protein</fullName>
    </alternativeName>
</protein>
<comment type="similarity">
    <text evidence="3">Belongs to the class II aldolase/RraA-like family.</text>
</comment>
<organism evidence="13 14">
    <name type="scientific">Lentibacillus halophilus</name>
    <dbReference type="NCBI Taxonomy" id="295065"/>
    <lineage>
        <taxon>Bacteria</taxon>
        <taxon>Bacillati</taxon>
        <taxon>Bacillota</taxon>
        <taxon>Bacilli</taxon>
        <taxon>Bacillales</taxon>
        <taxon>Bacillaceae</taxon>
        <taxon>Lentibacillus</taxon>
    </lineage>
</organism>
<dbReference type="Proteomes" id="UP001501459">
    <property type="component" value="Unassembled WGS sequence"/>
</dbReference>
<dbReference type="Pfam" id="PF03737">
    <property type="entry name" value="RraA-like"/>
    <property type="match status" value="1"/>
</dbReference>